<evidence type="ECO:0000256" key="9">
    <source>
        <dbReference type="ARBA" id="ARBA00030608"/>
    </source>
</evidence>
<accession>A0A8S9XH59</accession>
<proteinExistence type="inferred from homology"/>
<protein>
    <recommendedName>
        <fullName evidence="3">NADH dehydrogenase [ubiquinone] 1 alpha subcomplex subunit 11</fullName>
    </recommendedName>
    <alternativeName>
        <fullName evidence="9">Complex I-B14.7</fullName>
    </alternativeName>
    <alternativeName>
        <fullName evidence="10">NADH-ubiquinone oxidoreductase subunit B14.7</fullName>
    </alternativeName>
</protein>
<evidence type="ECO:0000256" key="8">
    <source>
        <dbReference type="ARBA" id="ARBA00023136"/>
    </source>
</evidence>
<dbReference type="PANTHER" id="PTHR21382">
    <property type="entry name" value="NADH-UBIQUINONE OXIDOREDUCTASE SUBUNIT"/>
    <property type="match status" value="1"/>
</dbReference>
<evidence type="ECO:0000256" key="3">
    <source>
        <dbReference type="ARBA" id="ARBA00018191"/>
    </source>
</evidence>
<keyword evidence="13" id="KW-1185">Reference proteome</keyword>
<organism evidence="12 13">
    <name type="scientific">Apolygus lucorum</name>
    <name type="common">Small green plant bug</name>
    <name type="synonym">Lygocoris lucorum</name>
    <dbReference type="NCBI Taxonomy" id="248454"/>
    <lineage>
        <taxon>Eukaryota</taxon>
        <taxon>Metazoa</taxon>
        <taxon>Ecdysozoa</taxon>
        <taxon>Arthropoda</taxon>
        <taxon>Hexapoda</taxon>
        <taxon>Insecta</taxon>
        <taxon>Pterygota</taxon>
        <taxon>Neoptera</taxon>
        <taxon>Paraneoptera</taxon>
        <taxon>Hemiptera</taxon>
        <taxon>Heteroptera</taxon>
        <taxon>Panheteroptera</taxon>
        <taxon>Cimicomorpha</taxon>
        <taxon>Miridae</taxon>
        <taxon>Mirini</taxon>
        <taxon>Apolygus</taxon>
    </lineage>
</organism>
<dbReference type="EMBL" id="WIXP02000008">
    <property type="protein sequence ID" value="KAF6207386.1"/>
    <property type="molecule type" value="Genomic_DNA"/>
</dbReference>
<reference evidence="12" key="1">
    <citation type="journal article" date="2021" name="Mol. Ecol. Resour.">
        <title>Apolygus lucorum genome provides insights into omnivorousness and mesophyll feeding.</title>
        <authorList>
            <person name="Liu Y."/>
            <person name="Liu H."/>
            <person name="Wang H."/>
            <person name="Huang T."/>
            <person name="Liu B."/>
            <person name="Yang B."/>
            <person name="Yin L."/>
            <person name="Li B."/>
            <person name="Zhang Y."/>
            <person name="Zhang S."/>
            <person name="Jiang F."/>
            <person name="Zhang X."/>
            <person name="Ren Y."/>
            <person name="Wang B."/>
            <person name="Wang S."/>
            <person name="Lu Y."/>
            <person name="Wu K."/>
            <person name="Fan W."/>
            <person name="Wang G."/>
        </authorList>
    </citation>
    <scope>NUCLEOTIDE SEQUENCE</scope>
    <source>
        <strain evidence="12">12Hb</strain>
    </source>
</reference>
<evidence type="ECO:0000256" key="5">
    <source>
        <dbReference type="ARBA" id="ARBA00022792"/>
    </source>
</evidence>
<evidence type="ECO:0000256" key="11">
    <source>
        <dbReference type="SAM" id="Phobius"/>
    </source>
</evidence>
<sequence length="221" mass="24476">MDLYYIIHGFVHLSSVKPGDHRISQLTFILITTVVFVSDNGCNWPFSFGPASYNRTGLKKYHDTPDGEDCFDKLFFVTKYAACYGVLWSSVDVTLISHPVGYGPTLTRYAYLTIPIVGIAAAWTGAVCTATNIRKKDDHLNYAIGGVAAGALIGAWRRSLKVGCYSALAGAFLSALYKDSLMSNWNFLSTKKKPMWNNVWTVNRDYSITDDPPKTWTTGST</sequence>
<dbReference type="GO" id="GO:0006120">
    <property type="term" value="P:mitochondrial electron transport, NADH to ubiquinone"/>
    <property type="evidence" value="ECO:0007669"/>
    <property type="project" value="InterPro"/>
</dbReference>
<dbReference type="OrthoDB" id="1913277at2759"/>
<keyword evidence="4 11" id="KW-0812">Transmembrane</keyword>
<keyword evidence="5" id="KW-0999">Mitochondrion inner membrane</keyword>
<keyword evidence="7" id="KW-0496">Mitochondrion</keyword>
<feature type="transmembrane region" description="Helical" evidence="11">
    <location>
        <begin position="109"/>
        <end position="128"/>
    </location>
</feature>
<evidence type="ECO:0000256" key="10">
    <source>
        <dbReference type="ARBA" id="ARBA00031497"/>
    </source>
</evidence>
<gene>
    <name evidence="12" type="ORF">GE061_018627</name>
</gene>
<dbReference type="Proteomes" id="UP000466442">
    <property type="component" value="Unassembled WGS sequence"/>
</dbReference>
<feature type="transmembrane region" description="Helical" evidence="11">
    <location>
        <begin position="140"/>
        <end position="156"/>
    </location>
</feature>
<dbReference type="InterPro" id="IPR039205">
    <property type="entry name" value="NDUFA11"/>
</dbReference>
<keyword evidence="8 11" id="KW-0472">Membrane</keyword>
<comment type="similarity">
    <text evidence="2">Belongs to the complex I NDUFA11 subunit family.</text>
</comment>
<evidence type="ECO:0000313" key="12">
    <source>
        <dbReference type="EMBL" id="KAF6207386.1"/>
    </source>
</evidence>
<evidence type="ECO:0000256" key="2">
    <source>
        <dbReference type="ARBA" id="ARBA00008699"/>
    </source>
</evidence>
<evidence type="ECO:0000256" key="7">
    <source>
        <dbReference type="ARBA" id="ARBA00023128"/>
    </source>
</evidence>
<name>A0A8S9XH59_APOLU</name>
<keyword evidence="6 11" id="KW-1133">Transmembrane helix</keyword>
<evidence type="ECO:0000313" key="13">
    <source>
        <dbReference type="Proteomes" id="UP000466442"/>
    </source>
</evidence>
<comment type="subcellular location">
    <subcellularLocation>
        <location evidence="1">Mitochondrion inner membrane</location>
        <topology evidence="1">Multi-pass membrane protein</topology>
        <orientation evidence="1">Matrix side</orientation>
    </subcellularLocation>
</comment>
<dbReference type="AlphaFoldDB" id="A0A8S9XH59"/>
<comment type="caution">
    <text evidence="12">The sequence shown here is derived from an EMBL/GenBank/DDBJ whole genome shotgun (WGS) entry which is preliminary data.</text>
</comment>
<evidence type="ECO:0000256" key="4">
    <source>
        <dbReference type="ARBA" id="ARBA00022692"/>
    </source>
</evidence>
<evidence type="ECO:0000256" key="1">
    <source>
        <dbReference type="ARBA" id="ARBA00004292"/>
    </source>
</evidence>
<dbReference type="GO" id="GO:0005743">
    <property type="term" value="C:mitochondrial inner membrane"/>
    <property type="evidence" value="ECO:0007669"/>
    <property type="project" value="UniProtKB-SubCell"/>
</dbReference>
<dbReference type="GO" id="GO:0045271">
    <property type="term" value="C:respiratory chain complex I"/>
    <property type="evidence" value="ECO:0007669"/>
    <property type="project" value="InterPro"/>
</dbReference>
<dbReference type="PANTHER" id="PTHR21382:SF1">
    <property type="entry name" value="NADH DEHYDROGENASE [UBIQUINONE] 1 ALPHA SUBCOMPLEX SUBUNIT 11"/>
    <property type="match status" value="1"/>
</dbReference>
<evidence type="ECO:0000256" key="6">
    <source>
        <dbReference type="ARBA" id="ARBA00022989"/>
    </source>
</evidence>